<dbReference type="Proteomes" id="UP000652761">
    <property type="component" value="Unassembled WGS sequence"/>
</dbReference>
<sequence>LQTVLGVPDQPRELCKRLTRHCPNHRFPLSSRVCLRGCQLEHTRSPEYSLNRLPRTGVPGDIGPVAFKKATWGMSLYQSEGDTGYVAFRPVGGSGNSSSGNLPETRETLHTGEGSMLIMLETH</sequence>
<dbReference type="AlphaFoldDB" id="A0A843X742"/>
<evidence type="ECO:0000313" key="3">
    <source>
        <dbReference type="Proteomes" id="UP000652761"/>
    </source>
</evidence>
<name>A0A843X742_COLES</name>
<evidence type="ECO:0000313" key="2">
    <source>
        <dbReference type="EMBL" id="MQM15045.1"/>
    </source>
</evidence>
<organism evidence="2 3">
    <name type="scientific">Colocasia esculenta</name>
    <name type="common">Wild taro</name>
    <name type="synonym">Arum esculentum</name>
    <dbReference type="NCBI Taxonomy" id="4460"/>
    <lineage>
        <taxon>Eukaryota</taxon>
        <taxon>Viridiplantae</taxon>
        <taxon>Streptophyta</taxon>
        <taxon>Embryophyta</taxon>
        <taxon>Tracheophyta</taxon>
        <taxon>Spermatophyta</taxon>
        <taxon>Magnoliopsida</taxon>
        <taxon>Liliopsida</taxon>
        <taxon>Araceae</taxon>
        <taxon>Aroideae</taxon>
        <taxon>Colocasieae</taxon>
        <taxon>Colocasia</taxon>
    </lineage>
</organism>
<feature type="region of interest" description="Disordered" evidence="1">
    <location>
        <begin position="93"/>
        <end position="123"/>
    </location>
</feature>
<proteinExistence type="predicted"/>
<evidence type="ECO:0000256" key="1">
    <source>
        <dbReference type="SAM" id="MobiDB-lite"/>
    </source>
</evidence>
<gene>
    <name evidence="2" type="ORF">Taro_047984</name>
</gene>
<dbReference type="EMBL" id="NMUH01006338">
    <property type="protein sequence ID" value="MQM15045.1"/>
    <property type="molecule type" value="Genomic_DNA"/>
</dbReference>
<reference evidence="2" key="1">
    <citation type="submission" date="2017-07" db="EMBL/GenBank/DDBJ databases">
        <title>Taro Niue Genome Assembly and Annotation.</title>
        <authorList>
            <person name="Atibalentja N."/>
            <person name="Keating K."/>
            <person name="Fields C.J."/>
        </authorList>
    </citation>
    <scope>NUCLEOTIDE SEQUENCE</scope>
    <source>
        <strain evidence="2">Niue_2</strain>
        <tissue evidence="2">Leaf</tissue>
    </source>
</reference>
<keyword evidence="3" id="KW-1185">Reference proteome</keyword>
<feature type="non-terminal residue" evidence="2">
    <location>
        <position position="1"/>
    </location>
</feature>
<accession>A0A843X742</accession>
<protein>
    <submittedName>
        <fullName evidence="2">Uncharacterized protein</fullName>
    </submittedName>
</protein>
<comment type="caution">
    <text evidence="2">The sequence shown here is derived from an EMBL/GenBank/DDBJ whole genome shotgun (WGS) entry which is preliminary data.</text>
</comment>